<dbReference type="PANTHER" id="PTHR37422:SF13">
    <property type="entry name" value="LIPOPOLYSACCHARIDE BIOSYNTHESIS PROTEIN PA4999-RELATED"/>
    <property type="match status" value="1"/>
</dbReference>
<organism evidence="7 8">
    <name type="scientific">Paenibacillus cremeus</name>
    <dbReference type="NCBI Taxonomy" id="2163881"/>
    <lineage>
        <taxon>Bacteria</taxon>
        <taxon>Bacillati</taxon>
        <taxon>Bacillota</taxon>
        <taxon>Bacilli</taxon>
        <taxon>Bacillales</taxon>
        <taxon>Paenibacillaceae</taxon>
        <taxon>Paenibacillus</taxon>
    </lineage>
</organism>
<keyword evidence="4 5" id="KW-0472">Membrane</keyword>
<gene>
    <name evidence="7" type="ORF">FPZ49_12255</name>
</gene>
<dbReference type="GO" id="GO:0016874">
    <property type="term" value="F:ligase activity"/>
    <property type="evidence" value="ECO:0007669"/>
    <property type="project" value="UniProtKB-KW"/>
</dbReference>
<feature type="transmembrane region" description="Helical" evidence="5">
    <location>
        <begin position="85"/>
        <end position="102"/>
    </location>
</feature>
<evidence type="ECO:0000256" key="3">
    <source>
        <dbReference type="ARBA" id="ARBA00022989"/>
    </source>
</evidence>
<feature type="transmembrane region" description="Helical" evidence="5">
    <location>
        <begin position="353"/>
        <end position="380"/>
    </location>
</feature>
<evidence type="ECO:0000256" key="2">
    <source>
        <dbReference type="ARBA" id="ARBA00022692"/>
    </source>
</evidence>
<dbReference type="Pfam" id="PF04932">
    <property type="entry name" value="Wzy_C"/>
    <property type="match status" value="1"/>
</dbReference>
<keyword evidence="2 5" id="KW-0812">Transmembrane</keyword>
<evidence type="ECO:0000259" key="6">
    <source>
        <dbReference type="Pfam" id="PF04932"/>
    </source>
</evidence>
<feature type="transmembrane region" description="Helical" evidence="5">
    <location>
        <begin position="508"/>
        <end position="530"/>
    </location>
</feature>
<feature type="domain" description="O-antigen ligase-related" evidence="6">
    <location>
        <begin position="308"/>
        <end position="462"/>
    </location>
</feature>
<dbReference type="Proteomes" id="UP000317036">
    <property type="component" value="Unassembled WGS sequence"/>
</dbReference>
<feature type="transmembrane region" description="Helical" evidence="5">
    <location>
        <begin position="411"/>
        <end position="429"/>
    </location>
</feature>
<evidence type="ECO:0000256" key="4">
    <source>
        <dbReference type="ARBA" id="ARBA00023136"/>
    </source>
</evidence>
<dbReference type="OrthoDB" id="1808577at2"/>
<evidence type="ECO:0000256" key="1">
    <source>
        <dbReference type="ARBA" id="ARBA00004141"/>
    </source>
</evidence>
<evidence type="ECO:0000313" key="8">
    <source>
        <dbReference type="Proteomes" id="UP000317036"/>
    </source>
</evidence>
<comment type="caution">
    <text evidence="7">The sequence shown here is derived from an EMBL/GenBank/DDBJ whole genome shotgun (WGS) entry which is preliminary data.</text>
</comment>
<feature type="transmembrane region" description="Helical" evidence="5">
    <location>
        <begin position="55"/>
        <end position="73"/>
    </location>
</feature>
<evidence type="ECO:0000256" key="5">
    <source>
        <dbReference type="SAM" id="Phobius"/>
    </source>
</evidence>
<accession>A0A559KCD0</accession>
<feature type="transmembrane region" description="Helical" evidence="5">
    <location>
        <begin position="449"/>
        <end position="473"/>
    </location>
</feature>
<dbReference type="RefSeq" id="WP_144846984.1">
    <property type="nucleotide sequence ID" value="NZ_VNJI01000012.1"/>
</dbReference>
<feature type="transmembrane region" description="Helical" evidence="5">
    <location>
        <begin position="273"/>
        <end position="291"/>
    </location>
</feature>
<name>A0A559KCD0_9BACL</name>
<feature type="transmembrane region" description="Helical" evidence="5">
    <location>
        <begin position="143"/>
        <end position="162"/>
    </location>
</feature>
<dbReference type="PANTHER" id="PTHR37422">
    <property type="entry name" value="TEICHURONIC ACID BIOSYNTHESIS PROTEIN TUAE"/>
    <property type="match status" value="1"/>
</dbReference>
<protein>
    <submittedName>
        <fullName evidence="7">O-antigen ligase family protein</fullName>
    </submittedName>
</protein>
<dbReference type="AlphaFoldDB" id="A0A559KCD0"/>
<comment type="subcellular location">
    <subcellularLocation>
        <location evidence="1">Membrane</location>
        <topology evidence="1">Multi-pass membrane protein</topology>
    </subcellularLocation>
</comment>
<feature type="transmembrane region" description="Helical" evidence="5">
    <location>
        <begin position="114"/>
        <end position="131"/>
    </location>
</feature>
<proteinExistence type="predicted"/>
<feature type="transmembrane region" description="Helical" evidence="5">
    <location>
        <begin position="21"/>
        <end position="39"/>
    </location>
</feature>
<dbReference type="Gene3D" id="1.25.40.10">
    <property type="entry name" value="Tetratricopeptide repeat domain"/>
    <property type="match status" value="1"/>
</dbReference>
<keyword evidence="3 5" id="KW-1133">Transmembrane helix</keyword>
<feature type="transmembrane region" description="Helical" evidence="5">
    <location>
        <begin position="542"/>
        <end position="559"/>
    </location>
</feature>
<evidence type="ECO:0000313" key="7">
    <source>
        <dbReference type="EMBL" id="TVY09792.1"/>
    </source>
</evidence>
<feature type="transmembrane region" description="Helical" evidence="5">
    <location>
        <begin position="234"/>
        <end position="267"/>
    </location>
</feature>
<keyword evidence="7" id="KW-0436">Ligase</keyword>
<dbReference type="InterPro" id="IPR051533">
    <property type="entry name" value="WaaL-like"/>
</dbReference>
<reference evidence="7 8" key="1">
    <citation type="submission" date="2019-07" db="EMBL/GenBank/DDBJ databases">
        <authorList>
            <person name="Kim J."/>
        </authorList>
    </citation>
    <scope>NUCLEOTIDE SEQUENCE [LARGE SCALE GENOMIC DNA]</scope>
    <source>
        <strain evidence="7 8">JC52</strain>
    </source>
</reference>
<feature type="transmembrane region" description="Helical" evidence="5">
    <location>
        <begin position="312"/>
        <end position="333"/>
    </location>
</feature>
<sequence>MYKSYKGSKISKSDGSNNSSILFWLLIVFTSLYMFWAPFQKALFNGNSYDFERPIYSSLVWTFLALLVLAIYFFYKWKFTSHQDLLSLLIWLMPLSFLIAKISEASHRFATNTFYIEMLYAAFFLIGLYITQNNLGNKIISNVIMISGYVIVWFGLLNWFGYKSFTATMVHWFADISTNPFEYKDAVMQAEGQLRLTSVFQYANTYAAFLMGIFLGALYFIVESKKWQVRALHAFMLVPIILSILLTLSRGALVVLPIVMLLILPFIKISRQLFFLLYTGISAVLCLVVLSSTSAIGRQIHMDHKLTTSSQGLLFVIGVSAACAIIVWVIHQFGFLKVGDAIESKIKAKYSNILIPAAALIVGSLGVYLLFGTSVVINLLPDSIKHRVENINFAQHSVLERGTFYKDAVKVFYDYPFFGAGGGAWAALYEKYQNNPYVSRQTHNFFMQSLVETGLVGLLILLGLLIYIFTLYLKKHKRNDESNPGRHLYFIVAVSILVHSIIDFNMSYVYIGSLVFLCLGAMISGSPLPLQRIKAVQERVKIKWVYASLLIVVSLFMFITSTQKLIASGLFRQANTLAQTQPNLNIILDPLNKALDSQPTHPDYASFKIDLFFQMYSQTKDEKYYNEALALIQKARQDEPHNRYLIDKQIASYTVKNQLPQALDLIQKEIPDFSWDITLYEKSISLSTELGEQARQAKDDKLKEQYWNEAFDTYNKVLLKVKDLESLPKGQLQGRPFNVTNNISLNLGQIEFLRGKYASAENYLKAGAAGSLDDPGVRMIARWYLSSLQKQGKNDQALLDKLIAKDPKEQTEVTNLANFAQ</sequence>
<feature type="transmembrane region" description="Helical" evidence="5">
    <location>
        <begin position="485"/>
        <end position="502"/>
    </location>
</feature>
<dbReference type="EMBL" id="VNJI01000012">
    <property type="protein sequence ID" value="TVY09792.1"/>
    <property type="molecule type" value="Genomic_DNA"/>
</dbReference>
<dbReference type="InterPro" id="IPR007016">
    <property type="entry name" value="O-antigen_ligase-rel_domated"/>
</dbReference>
<feature type="transmembrane region" description="Helical" evidence="5">
    <location>
        <begin position="203"/>
        <end position="222"/>
    </location>
</feature>
<dbReference type="GO" id="GO:0016020">
    <property type="term" value="C:membrane"/>
    <property type="evidence" value="ECO:0007669"/>
    <property type="project" value="UniProtKB-SubCell"/>
</dbReference>
<dbReference type="InterPro" id="IPR011990">
    <property type="entry name" value="TPR-like_helical_dom_sf"/>
</dbReference>
<keyword evidence="8" id="KW-1185">Reference proteome</keyword>